<dbReference type="EMBL" id="WHIY01000008">
    <property type="protein sequence ID" value="MPQ51791.1"/>
    <property type="molecule type" value="Genomic_DNA"/>
</dbReference>
<name>A0A6L5E9N6_9ENTR</name>
<dbReference type="AlphaFoldDB" id="A0A6L5E9N6"/>
<dbReference type="RefSeq" id="WP_152403500.1">
    <property type="nucleotide sequence ID" value="NZ_WHIY01000008.1"/>
</dbReference>
<reference evidence="1 2" key="1">
    <citation type="submission" date="2019-10" db="EMBL/GenBank/DDBJ databases">
        <title>Characterization of a new Citrobacter species.</title>
        <authorList>
            <person name="Goncalves Ribeiro T."/>
            <person name="Izdebski R."/>
            <person name="Urbanowicz P."/>
            <person name="Carmeli Y."/>
            <person name="Gniadkowski M."/>
            <person name="Peixe L."/>
        </authorList>
    </citation>
    <scope>NUCLEOTIDE SEQUENCE [LARGE SCALE GENOMIC DNA]</scope>
    <source>
        <strain evidence="1 2">NMI7905_11</strain>
    </source>
</reference>
<accession>A0A6L5E9N6</accession>
<keyword evidence="2" id="KW-1185">Reference proteome</keyword>
<sequence>MPEYCFFKRGAQIAALERTDAEKTAQLARDGWEKLFEEVHATDAKSALARLADMRKEEITTEYAFTTGSVFSSIVTAILK</sequence>
<gene>
    <name evidence="1" type="ORF">GBB84_12850</name>
</gene>
<evidence type="ECO:0000313" key="1">
    <source>
        <dbReference type="EMBL" id="MPQ51791.1"/>
    </source>
</evidence>
<proteinExistence type="predicted"/>
<organism evidence="1 2">
    <name type="scientific">Citrobacter telavivensis</name>
    <dbReference type="NCBI Taxonomy" id="2653932"/>
    <lineage>
        <taxon>Bacteria</taxon>
        <taxon>Pseudomonadati</taxon>
        <taxon>Pseudomonadota</taxon>
        <taxon>Gammaproteobacteria</taxon>
        <taxon>Enterobacterales</taxon>
        <taxon>Enterobacteriaceae</taxon>
        <taxon>Citrobacter</taxon>
    </lineage>
</organism>
<dbReference type="Proteomes" id="UP000475079">
    <property type="component" value="Unassembled WGS sequence"/>
</dbReference>
<evidence type="ECO:0000313" key="2">
    <source>
        <dbReference type="Proteomes" id="UP000475079"/>
    </source>
</evidence>
<protein>
    <submittedName>
        <fullName evidence="1">Uncharacterized protein</fullName>
    </submittedName>
</protein>
<comment type="caution">
    <text evidence="1">The sequence shown here is derived from an EMBL/GenBank/DDBJ whole genome shotgun (WGS) entry which is preliminary data.</text>
</comment>